<dbReference type="OrthoDB" id="5517991at2"/>
<reference evidence="1 2" key="1">
    <citation type="submission" date="2015-09" db="EMBL/GenBank/DDBJ databases">
        <title>Sorangium comparison.</title>
        <authorList>
            <person name="Zaburannyi N."/>
            <person name="Bunk B."/>
            <person name="Overmann J."/>
            <person name="Mueller R."/>
        </authorList>
    </citation>
    <scope>NUCLEOTIDE SEQUENCE [LARGE SCALE GENOMIC DNA]</scope>
    <source>
        <strain evidence="1 2">So ceGT47</strain>
    </source>
</reference>
<proteinExistence type="predicted"/>
<evidence type="ECO:0000313" key="1">
    <source>
        <dbReference type="EMBL" id="AUX25244.1"/>
    </source>
</evidence>
<organism evidence="1 2">
    <name type="scientific">Sorangium cellulosum</name>
    <name type="common">Polyangium cellulosum</name>
    <dbReference type="NCBI Taxonomy" id="56"/>
    <lineage>
        <taxon>Bacteria</taxon>
        <taxon>Pseudomonadati</taxon>
        <taxon>Myxococcota</taxon>
        <taxon>Polyangia</taxon>
        <taxon>Polyangiales</taxon>
        <taxon>Polyangiaceae</taxon>
        <taxon>Sorangium</taxon>
    </lineage>
</organism>
<dbReference type="EMBL" id="CP012670">
    <property type="protein sequence ID" value="AUX25244.1"/>
    <property type="molecule type" value="Genomic_DNA"/>
</dbReference>
<dbReference type="RefSeq" id="WP_129352032.1">
    <property type="nucleotide sequence ID" value="NZ_CP012670.1"/>
</dbReference>
<evidence type="ECO:0000313" key="2">
    <source>
        <dbReference type="Proteomes" id="UP000295781"/>
    </source>
</evidence>
<dbReference type="AlphaFoldDB" id="A0A4P2Q6W6"/>
<protein>
    <submittedName>
        <fullName evidence="1">Uncharacterized protein</fullName>
    </submittedName>
</protein>
<name>A0A4P2Q6W6_SORCE</name>
<accession>A0A4P2Q6W6</accession>
<dbReference type="Proteomes" id="UP000295781">
    <property type="component" value="Chromosome"/>
</dbReference>
<sequence>MLQKPIEGPCFLCGVSSACWNEPAAAADPAQAGRESAGLARRLDELKSGRASVEELRAHLLQMCAMCQQVLMDAGCGATRDDVLSRLEFRIARLRDVAAASAQGRTAS</sequence>
<gene>
    <name evidence="1" type="ORF">SOCEGT47_057880</name>
</gene>
<dbReference type="PROSITE" id="PS51257">
    <property type="entry name" value="PROKAR_LIPOPROTEIN"/>
    <property type="match status" value="1"/>
</dbReference>